<comment type="caution">
    <text evidence="5">The sequence shown here is derived from an EMBL/GenBank/DDBJ whole genome shotgun (WGS) entry which is preliminary data.</text>
</comment>
<sequence>MATVAQVYDGDTVRLTNGERLRLTGINTPELSRDGQADEPMAQAARQWFVREAKGRQVYLVPGTEARDHYGRLLAHLYLPDGRLASEQMILKGMGFALAQSAQPELLTCLFDAEQTAMLSKRGVWQSAPVRAGSLHEGGFAVVEGQVTRVTPTRRGTYLDLDDHLALFVPSRLMQKSTIEWREGIEMEARGWVVDRLERQGSLRPGQQRWLLRIAHLRHLQSH</sequence>
<gene>
    <name evidence="5" type="ORF">H9C73_14395</name>
</gene>
<keyword evidence="1" id="KW-0540">Nuclease</keyword>
<evidence type="ECO:0000256" key="3">
    <source>
        <dbReference type="ARBA" id="ARBA00022801"/>
    </source>
</evidence>
<organism evidence="5 6">
    <name type="scientific">Marinobacterium alkalitolerans</name>
    <dbReference type="NCBI Taxonomy" id="1542925"/>
    <lineage>
        <taxon>Bacteria</taxon>
        <taxon>Pseudomonadati</taxon>
        <taxon>Pseudomonadota</taxon>
        <taxon>Gammaproteobacteria</taxon>
        <taxon>Oceanospirillales</taxon>
        <taxon>Oceanospirillaceae</taxon>
        <taxon>Marinobacterium</taxon>
    </lineage>
</organism>
<dbReference type="PANTHER" id="PTHR12302:SF3">
    <property type="entry name" value="SERINE_THREONINE-PROTEIN KINASE 31"/>
    <property type="match status" value="1"/>
</dbReference>
<dbReference type="SUPFAM" id="SSF50199">
    <property type="entry name" value="Staphylococcal nuclease"/>
    <property type="match status" value="1"/>
</dbReference>
<dbReference type="SMART" id="SM00318">
    <property type="entry name" value="SNc"/>
    <property type="match status" value="1"/>
</dbReference>
<dbReference type="PROSITE" id="PS50830">
    <property type="entry name" value="TNASE_3"/>
    <property type="match status" value="1"/>
</dbReference>
<dbReference type="EMBL" id="JACVEW010000028">
    <property type="protein sequence ID" value="MBP0049920.1"/>
    <property type="molecule type" value="Genomic_DNA"/>
</dbReference>
<evidence type="ECO:0000256" key="1">
    <source>
        <dbReference type="ARBA" id="ARBA00022722"/>
    </source>
</evidence>
<proteinExistence type="predicted"/>
<evidence type="ECO:0000313" key="6">
    <source>
        <dbReference type="Proteomes" id="UP000810171"/>
    </source>
</evidence>
<dbReference type="Proteomes" id="UP000810171">
    <property type="component" value="Unassembled WGS sequence"/>
</dbReference>
<dbReference type="InterPro" id="IPR035437">
    <property type="entry name" value="SNase_OB-fold_sf"/>
</dbReference>
<dbReference type="PANTHER" id="PTHR12302">
    <property type="entry name" value="EBNA2 BINDING PROTEIN P100"/>
    <property type="match status" value="1"/>
</dbReference>
<reference evidence="5 6" key="1">
    <citation type="submission" date="2020-09" db="EMBL/GenBank/DDBJ databases">
        <authorList>
            <person name="Tanuku N.R.S."/>
        </authorList>
    </citation>
    <scope>NUCLEOTIDE SEQUENCE [LARGE SCALE GENOMIC DNA]</scope>
    <source>
        <strain evidence="5 6">AK62</strain>
    </source>
</reference>
<keyword evidence="2" id="KW-0255">Endonuclease</keyword>
<evidence type="ECO:0000259" key="4">
    <source>
        <dbReference type="PROSITE" id="PS50830"/>
    </source>
</evidence>
<feature type="domain" description="TNase-like" evidence="4">
    <location>
        <begin position="1"/>
        <end position="127"/>
    </location>
</feature>
<dbReference type="Gene3D" id="2.40.50.90">
    <property type="match status" value="1"/>
</dbReference>
<dbReference type="RefSeq" id="WP_209288605.1">
    <property type="nucleotide sequence ID" value="NZ_JACVEW010000028.1"/>
</dbReference>
<evidence type="ECO:0000256" key="2">
    <source>
        <dbReference type="ARBA" id="ARBA00022759"/>
    </source>
</evidence>
<name>A0ABS3ZF13_9GAMM</name>
<accession>A0ABS3ZF13</accession>
<dbReference type="InterPro" id="IPR016071">
    <property type="entry name" value="Staphylococal_nuclease_OB-fold"/>
</dbReference>
<dbReference type="Pfam" id="PF00565">
    <property type="entry name" value="SNase"/>
    <property type="match status" value="1"/>
</dbReference>
<keyword evidence="3" id="KW-0378">Hydrolase</keyword>
<keyword evidence="6" id="KW-1185">Reference proteome</keyword>
<protein>
    <submittedName>
        <fullName evidence="5">Thermonuclease family protein</fullName>
    </submittedName>
</protein>
<evidence type="ECO:0000313" key="5">
    <source>
        <dbReference type="EMBL" id="MBP0049920.1"/>
    </source>
</evidence>